<accession>I7M1M5</accession>
<dbReference type="RefSeq" id="XP_001017430.2">
    <property type="nucleotide sequence ID" value="XM_001017430.2"/>
</dbReference>
<keyword evidence="1" id="KW-1133">Transmembrane helix</keyword>
<dbReference type="GeneID" id="7832913"/>
<dbReference type="PANTHER" id="PTHR31600">
    <property type="entry name" value="TINY MACROCYSTS PROTEIN B-RELATED"/>
    <property type="match status" value="1"/>
</dbReference>
<dbReference type="InterPro" id="IPR052994">
    <property type="entry name" value="Tiny_macrocysts_regulators"/>
</dbReference>
<feature type="transmembrane region" description="Helical" evidence="1">
    <location>
        <begin position="1177"/>
        <end position="1198"/>
    </location>
</feature>
<dbReference type="KEGG" id="tet:TTHERM_00481190"/>
<dbReference type="PANTHER" id="PTHR31600:SF2">
    <property type="entry name" value="GAMETE ENRICHED GENE 10 PROTEIN-RELATED"/>
    <property type="match status" value="1"/>
</dbReference>
<evidence type="ECO:0000313" key="2">
    <source>
        <dbReference type="EMBL" id="EAR97185.2"/>
    </source>
</evidence>
<feature type="transmembrane region" description="Helical" evidence="1">
    <location>
        <begin position="1403"/>
        <end position="1430"/>
    </location>
</feature>
<evidence type="ECO:0000256" key="1">
    <source>
        <dbReference type="SAM" id="Phobius"/>
    </source>
</evidence>
<dbReference type="Proteomes" id="UP000009168">
    <property type="component" value="Unassembled WGS sequence"/>
</dbReference>
<feature type="transmembrane region" description="Helical" evidence="1">
    <location>
        <begin position="869"/>
        <end position="890"/>
    </location>
</feature>
<reference evidence="3" key="1">
    <citation type="journal article" date="2006" name="PLoS Biol.">
        <title>Macronuclear genome sequence of the ciliate Tetrahymena thermophila, a model eukaryote.</title>
        <authorList>
            <person name="Eisen J.A."/>
            <person name="Coyne R.S."/>
            <person name="Wu M."/>
            <person name="Wu D."/>
            <person name="Thiagarajan M."/>
            <person name="Wortman J.R."/>
            <person name="Badger J.H."/>
            <person name="Ren Q."/>
            <person name="Amedeo P."/>
            <person name="Jones K.M."/>
            <person name="Tallon L.J."/>
            <person name="Delcher A.L."/>
            <person name="Salzberg S.L."/>
            <person name="Silva J.C."/>
            <person name="Haas B.J."/>
            <person name="Majoros W.H."/>
            <person name="Farzad M."/>
            <person name="Carlton J.M."/>
            <person name="Smith R.K. Jr."/>
            <person name="Garg J."/>
            <person name="Pearlman R.E."/>
            <person name="Karrer K.M."/>
            <person name="Sun L."/>
            <person name="Manning G."/>
            <person name="Elde N.C."/>
            <person name="Turkewitz A.P."/>
            <person name="Asai D.J."/>
            <person name="Wilkes D.E."/>
            <person name="Wang Y."/>
            <person name="Cai H."/>
            <person name="Collins K."/>
            <person name="Stewart B.A."/>
            <person name="Lee S.R."/>
            <person name="Wilamowska K."/>
            <person name="Weinberg Z."/>
            <person name="Ruzzo W.L."/>
            <person name="Wloga D."/>
            <person name="Gaertig J."/>
            <person name="Frankel J."/>
            <person name="Tsao C.-C."/>
            <person name="Gorovsky M.A."/>
            <person name="Keeling P.J."/>
            <person name="Waller R.F."/>
            <person name="Patron N.J."/>
            <person name="Cherry J.M."/>
            <person name="Stover N.A."/>
            <person name="Krieger C.J."/>
            <person name="del Toro C."/>
            <person name="Ryder H.F."/>
            <person name="Williamson S.C."/>
            <person name="Barbeau R.A."/>
            <person name="Hamilton E.P."/>
            <person name="Orias E."/>
        </authorList>
    </citation>
    <scope>NUCLEOTIDE SEQUENCE [LARGE SCALE GENOMIC DNA]</scope>
    <source>
        <strain evidence="3">SB210</strain>
    </source>
</reference>
<name>I7M1M5_TETTS</name>
<dbReference type="InParanoid" id="I7M1M5"/>
<organism evidence="2 3">
    <name type="scientific">Tetrahymena thermophila (strain SB210)</name>
    <dbReference type="NCBI Taxonomy" id="312017"/>
    <lineage>
        <taxon>Eukaryota</taxon>
        <taxon>Sar</taxon>
        <taxon>Alveolata</taxon>
        <taxon>Ciliophora</taxon>
        <taxon>Intramacronucleata</taxon>
        <taxon>Oligohymenophorea</taxon>
        <taxon>Hymenostomatida</taxon>
        <taxon>Tetrahymenina</taxon>
        <taxon>Tetrahymenidae</taxon>
        <taxon>Tetrahymena</taxon>
    </lineage>
</organism>
<keyword evidence="3" id="KW-1185">Reference proteome</keyword>
<protein>
    <submittedName>
        <fullName evidence="2">Transmembrane protein, putative</fullName>
    </submittedName>
</protein>
<keyword evidence="1 2" id="KW-0812">Transmembrane</keyword>
<sequence length="1472" mass="173515">MQNMKSYWMEYSNILQKKLSMKEKQIIFSIHYQFLLNQNILDYTYQQSHQLNNSIQTVFDFEARVIRAFEKLDYAIRIKVNLLSLMKQKLIKAKDLAKNLSCLRTEQNFLCNQLNSLQKINSYNYDLITIQVCYIDNLAFDSNEIVVNFNSFTRDHQFSSKRKQSKNIFPSNNQNPKILKQKLNENDKKQAMDEIELSSQNIFDENTFCLFATIDENYRLVIQNASKNFYEILQTSQKEIYGKNVEQFMPQNTLLPQNHKYYIFNYFQDNNLLNNNLMNKIIFVQTSNGFIIPTQLTLRLNYSFEIQKIGFSSLFKILKNKSEYIMYNTTDNHFIGITQDLQQSIFQNIKLDKNYNLTNIFPFLEYIKRQKENNNFQNKFDHAKNKTIENYQANDIQQDQDNKKEGIEDQYEFEFEFMMMLESRKADSISLSSTMAKNIQKYIGERQYIYYLMDIKIQSTQYKYFPNINYLQITNIRSLNQYQNGFQILQHLKENHEIYQLAYSNQYFDQIISQFQSKYLKYLHNSGPQYASSITGEQQVVKNKSNTFFQQFKQRSNLTEKISNSNQTFMLNSQKKLEQIEEENITYKKTLKQNQFSHNKIENNNNYQDFIQSKISLNELSQNQINNLNQNEEISHDIIQNQEIFYEKQEIIQALTSNVEQMQNLEQHKETNLESIRFKKQAVDLLLSPSVQTGVGLLSDNYRHKEFEFVFSEEENKNHQEFKQVEKQFDKKQSKNTFTELIPQNEVNNSYSQKSFVNLKNFSSNLRKQSQNFDQTTSITSLPLQQKFYQDKSTTDQNIMNDFQKTQESQEKFFQSQKMVKTKKQLKKQLLMKESIENASTKSRESSTSTKRMIIHMIKTKQTILGMQIINLIGFLTFAVLVSVTVQQYVTIINAFNITQDNIQQADWPYNVLNTISQLQINSNTNSLVAQNQFQFDSPQKQSTFSSLIINRLFNIKDSFLQILLQMESSNTGSSLFEIMSNQPITFQNPLYYNQTNKVGQSSTRQGYFTESINVSLLYSSIIFNQFIYRQAISPGAKFNEYMTIINLPNFVDGIQKLENQFNQIQENLNTSVEDKLYNLLIIILVVSASCLVIIIPVYAFIQSKKDIILNLFCTFPASQIKNMLFNIKQTYYSNKITQNFIKIVPVEIQNFNVLNNYDQSQVKKQSMSQLAKSQRFNLCLLFGLFITYLIISLYPIANTIISQQYVNQQRNDLYLFTSIGQLRDFVYNSAGMTAFTLVMRLYPSLKAIKVQDYLYTIDNVKQKEPSIGELMQNITNQQGLIKRYNGEDYDNYFFQIFQSDVCSIILNYQEYILNATSFDLTTCNQIQNGFLKQGLKLSIQKYLSYIDDLTEIIYTNDTNLLQSMQNNLFNTFNITDYTYFVDYIGQTLTMQQQFIQINSNYYYTYIIQVQLALLIFQVVLMVIIFGLGWNCLIGILNEEINTTRQYIQVININDLVDNNYILNFIKNNKKI</sequence>
<dbReference type="EMBL" id="GG662667">
    <property type="protein sequence ID" value="EAR97185.2"/>
    <property type="molecule type" value="Genomic_DNA"/>
</dbReference>
<feature type="transmembrane region" description="Helical" evidence="1">
    <location>
        <begin position="1077"/>
        <end position="1102"/>
    </location>
</feature>
<keyword evidence="1" id="KW-0472">Membrane</keyword>
<gene>
    <name evidence="2" type="ORF">TTHERM_00481190</name>
</gene>
<evidence type="ECO:0000313" key="3">
    <source>
        <dbReference type="Proteomes" id="UP000009168"/>
    </source>
</evidence>
<proteinExistence type="predicted"/>